<evidence type="ECO:0000256" key="2">
    <source>
        <dbReference type="ARBA" id="ARBA00022737"/>
    </source>
</evidence>
<accession>A0A4R2ILP8</accession>
<feature type="repeat" description="WD" evidence="3">
    <location>
        <begin position="1167"/>
        <end position="1207"/>
    </location>
</feature>
<evidence type="ECO:0000313" key="5">
    <source>
        <dbReference type="Proteomes" id="UP000295573"/>
    </source>
</evidence>
<proteinExistence type="predicted"/>
<dbReference type="Gene3D" id="2.130.10.10">
    <property type="entry name" value="YVTN repeat-like/Quinoprotein amine dehydrogenase"/>
    <property type="match status" value="4"/>
</dbReference>
<feature type="repeat" description="WD" evidence="3">
    <location>
        <begin position="960"/>
        <end position="994"/>
    </location>
</feature>
<dbReference type="PROSITE" id="PS00678">
    <property type="entry name" value="WD_REPEATS_1"/>
    <property type="match status" value="2"/>
</dbReference>
<sequence>MLTAAHVVTEAVAVHVRASDKRMFAATVDPRFVGDVDGPGPDLALVEIDDMSLDLPPIGLARVDRDSPTGEPVESCHAVGYPWFAETPSPQTARDTVDALGEVPVLSKLARGALSMQVRASPRPLPPEQISLGESEWSGMSGAPVISGGLLLAVVTEHAPREGTSAITAVPLTALERDPLHKNWGEGVDDPSAWWSQLGISGLSELRQLPSRTERPEPPYRETLRGFGRTLHQRMPQLLGREREIADITAFATGAVGYRWLVGGAYAGKTALLYEAVTVGLPSEVDVVSYFLSQRASDADSIRFLDATVPQLAYLCEVDPPVPDRDQFAALWRQAADRANDLGRHLLLVVDGLDEDRRPGSASVASLLPTLVSTHAHVLVASRPYPDLPVDADGHPLKETSPTKLQPFEGAKELAHRARQEIYDLTHGDDVDLAVDVLGLLTAAAGPLSVTDLATLSNGLAAPSAAHMRQVRRLVAERAARSLEPVGSIERQRYQFAHYSLLEHAQMTDDLCDPEYRDRIHRWAEHWRATGWPTTTGGTPAYLLDSYPATLAAEPNRLMALVGDAGWVNAAIQSAGSDVTAAIRQAATANPTDAAVGAMLTTVTRQVDYLRPSQPLAQRGYVLRQLWLQAAELGEDSLANDLHARLQADPGGLLPLWTTRRSSSHLAAELGRHNTVSAVAVLPDGRVITTGSDGRVLIWDPGSPGARPVEPGRHDGVVLAVAVLPDGRIVTTGSDDRVLLWNAAAPGAQPVELGRHTTVSAVDVLPDGRVITTGSDDRVLIWDPGSPGARPVELGRHTTVSAVAVLPDGRIVTTGGDGRVLLWDAAAPGAEPVELGRHTTVSAVAVLPDRRVVTTGGDGRVLLWDAAVPGAEPVELGRHARRVSAVAVLPDRRIVTAGYDYRVLLWDPATPGSQPVELGRHDGVVLAVAVLPDGRVVTTGSDGRVLIWEPGSPGARPVEPGRHDGVVLAVAVLPDGRIVTTGSDGRVLIWDLATPGAQPVELGRHTTVSAVAVLPDGRVVTAGYDYRVLRWDPATPGSQPVELGRHTTVSAVAVLPNGRVITTGGIRGRVLLWEPGSPGTQPVELGRHTTVFAVAVLPDGRVVTTGYDDRVLLWDPAAPGAQPVELGRHTTVSAVAVLPDGRVVTAGGDGRVLLWDAAAPGAEPVELGRHDRKVSAVAALLDGRIVTAGYDQTVRVWDLTSRSEITRVGTAARALATGKHRTGESTLLIAHAGAGLSFWLVTDQSPA</sequence>
<feature type="repeat" description="WD" evidence="3">
    <location>
        <begin position="918"/>
        <end position="949"/>
    </location>
</feature>
<dbReference type="PROSITE" id="PS50294">
    <property type="entry name" value="WD_REPEATS_REGION"/>
    <property type="match status" value="1"/>
</dbReference>
<dbReference type="InterPro" id="IPR050505">
    <property type="entry name" value="WDR55/POC1"/>
</dbReference>
<feature type="repeat" description="WD" evidence="3">
    <location>
        <begin position="876"/>
        <end position="907"/>
    </location>
</feature>
<dbReference type="InterPro" id="IPR001680">
    <property type="entry name" value="WD40_rpt"/>
</dbReference>
<name>A0A4R2ILP8_9ACTN</name>
<dbReference type="PANTHER" id="PTHR44019:SF8">
    <property type="entry name" value="POC1 CENTRIOLAR PROTEIN HOMOLOG"/>
    <property type="match status" value="1"/>
</dbReference>
<keyword evidence="5" id="KW-1185">Reference proteome</keyword>
<dbReference type="Gene3D" id="2.40.10.120">
    <property type="match status" value="1"/>
</dbReference>
<reference evidence="4 5" key="1">
    <citation type="journal article" date="2015" name="Stand. Genomic Sci.">
        <title>Genomic Encyclopedia of Bacterial and Archaeal Type Strains, Phase III: the genomes of soil and plant-associated and newly described type strains.</title>
        <authorList>
            <person name="Whitman W.B."/>
            <person name="Woyke T."/>
            <person name="Klenk H.P."/>
            <person name="Zhou Y."/>
            <person name="Lilburn T.G."/>
            <person name="Beck B.J."/>
            <person name="De Vos P."/>
            <person name="Vandamme P."/>
            <person name="Eisen J.A."/>
            <person name="Garrity G."/>
            <person name="Hugenholtz P."/>
            <person name="Kyrpides N.C."/>
        </authorList>
    </citation>
    <scope>NUCLEOTIDE SEQUENCE [LARGE SCALE GENOMIC DNA]</scope>
    <source>
        <strain evidence="4 5">VKM Ac-2541</strain>
    </source>
</reference>
<dbReference type="InterPro" id="IPR015943">
    <property type="entry name" value="WD40/YVTN_repeat-like_dom_sf"/>
</dbReference>
<gene>
    <name evidence="4" type="ORF">EV646_109401</name>
</gene>
<dbReference type="InterPro" id="IPR019775">
    <property type="entry name" value="WD40_repeat_CS"/>
</dbReference>
<dbReference type="AlphaFoldDB" id="A0A4R2ILP8"/>
<dbReference type="PANTHER" id="PTHR44019">
    <property type="entry name" value="WD REPEAT-CONTAINING PROTEIN 55"/>
    <property type="match status" value="1"/>
</dbReference>
<dbReference type="SUPFAM" id="SSF50494">
    <property type="entry name" value="Trypsin-like serine proteases"/>
    <property type="match status" value="1"/>
</dbReference>
<evidence type="ECO:0000256" key="3">
    <source>
        <dbReference type="PROSITE-ProRule" id="PRU00221"/>
    </source>
</evidence>
<dbReference type="InterPro" id="IPR011047">
    <property type="entry name" value="Quinoprotein_ADH-like_sf"/>
</dbReference>
<dbReference type="Pfam" id="PF00400">
    <property type="entry name" value="WD40"/>
    <property type="match status" value="12"/>
</dbReference>
<dbReference type="SUPFAM" id="SSF50998">
    <property type="entry name" value="Quinoprotein alcohol dehydrogenase-like"/>
    <property type="match status" value="1"/>
</dbReference>
<dbReference type="InterPro" id="IPR009003">
    <property type="entry name" value="Peptidase_S1_PA"/>
</dbReference>
<evidence type="ECO:0000256" key="1">
    <source>
        <dbReference type="ARBA" id="ARBA00022574"/>
    </source>
</evidence>
<organism evidence="4 5">
    <name type="scientific">Kribbella antiqua</name>
    <dbReference type="NCBI Taxonomy" id="2512217"/>
    <lineage>
        <taxon>Bacteria</taxon>
        <taxon>Bacillati</taxon>
        <taxon>Actinomycetota</taxon>
        <taxon>Actinomycetes</taxon>
        <taxon>Propionibacteriales</taxon>
        <taxon>Kribbellaceae</taxon>
        <taxon>Kribbella</taxon>
    </lineage>
</organism>
<comment type="caution">
    <text evidence="4">The sequence shown here is derived from an EMBL/GenBank/DDBJ whole genome shotgun (WGS) entry which is preliminary data.</text>
</comment>
<dbReference type="EMBL" id="SLWR01000009">
    <property type="protein sequence ID" value="TCO45226.1"/>
    <property type="molecule type" value="Genomic_DNA"/>
</dbReference>
<keyword evidence="1 3" id="KW-0853">WD repeat</keyword>
<dbReference type="PROSITE" id="PS50082">
    <property type="entry name" value="WD_REPEATS_2"/>
    <property type="match status" value="4"/>
</dbReference>
<evidence type="ECO:0000313" key="4">
    <source>
        <dbReference type="EMBL" id="TCO45226.1"/>
    </source>
</evidence>
<keyword evidence="2" id="KW-0677">Repeat</keyword>
<dbReference type="Proteomes" id="UP000295573">
    <property type="component" value="Unassembled WGS sequence"/>
</dbReference>
<dbReference type="SMART" id="SM00320">
    <property type="entry name" value="WD40"/>
    <property type="match status" value="13"/>
</dbReference>
<dbReference type="CDD" id="cd00200">
    <property type="entry name" value="WD40"/>
    <property type="match status" value="2"/>
</dbReference>
<protein>
    <submittedName>
        <fullName evidence="4">Putative delta-60 repeat protein</fullName>
    </submittedName>
</protein>